<accession>A0ABX0JTM0</accession>
<gene>
    <name evidence="3" type="ORF">GOB93_14620</name>
</gene>
<dbReference type="PANTHER" id="PTHR13847">
    <property type="entry name" value="SARCOSINE DEHYDROGENASE-RELATED"/>
    <property type="match status" value="1"/>
</dbReference>
<evidence type="ECO:0000256" key="1">
    <source>
        <dbReference type="ARBA" id="ARBA00023002"/>
    </source>
</evidence>
<reference evidence="3 4" key="1">
    <citation type="journal article" date="2020" name="Int. J. Syst. Evol. Microbiol.">
        <title>Novel acetic acid bacteria from cider fermentations: Acetobacter conturbans sp. nov. and Acetobacter fallax sp. nov.</title>
        <authorList>
            <person name="Sombolestani A.S."/>
            <person name="Cleenwerck I."/>
            <person name="Cnockaert M."/>
            <person name="Borremans W."/>
            <person name="Wieme A.D."/>
            <person name="De Vuyst L."/>
            <person name="Vandamme P."/>
        </authorList>
    </citation>
    <scope>NUCLEOTIDE SEQUENCE [LARGE SCALE GENOMIC DNA]</scope>
    <source>
        <strain evidence="3 4">LMG 30640</strain>
    </source>
</reference>
<evidence type="ECO:0000313" key="4">
    <source>
        <dbReference type="Proteomes" id="UP000635278"/>
    </source>
</evidence>
<feature type="domain" description="FAD dependent oxidoreductase" evidence="2">
    <location>
        <begin position="40"/>
        <end position="391"/>
    </location>
</feature>
<dbReference type="Gene3D" id="3.30.9.10">
    <property type="entry name" value="D-Amino Acid Oxidase, subunit A, domain 2"/>
    <property type="match status" value="1"/>
</dbReference>
<keyword evidence="4" id="KW-1185">Reference proteome</keyword>
<sequence>MSFSVGADAVPVSCGSLYEETATAGPVTGAVGQDIEVGTLVTGGGITGLSAGLYLATAGESVAVVDAGAPGWGASGRNGGQVNPGLKMPPSGVESHLAPEAGRRLAVAAWNAPDLVFALIEKHGIRCDAVRGGTVRAATAGSQVPALDRLTEECLARGGDVAWLNRGEMAELTGTDRYCAGMIDRRGGQVNPLSYTRGLASAAIGRGAQVYSGTRIMSLTRDGGTWLAMTDSGYAIRCRNVVLATNGYTNGLWPGLSDSIVPVYSAIIATEPLPERLRAAILARREVLYELGEITVYYRVDEAGRLLIGRRSVSRPLVGAEAFPELRHLAHRLWPGLAGTGWTHGWNGQLAVTTDHYPHWHEPAPGVIACLGYNGRGVAMATLLGREVARRIQGVPAGELLLPPTRIRGIPLHRFWKAGVAARVALGRWRDRRQEGRAAGGEG</sequence>
<keyword evidence="1" id="KW-0560">Oxidoreductase</keyword>
<dbReference type="InterPro" id="IPR036188">
    <property type="entry name" value="FAD/NAD-bd_sf"/>
</dbReference>
<dbReference type="Proteomes" id="UP000635278">
    <property type="component" value="Unassembled WGS sequence"/>
</dbReference>
<evidence type="ECO:0000313" key="3">
    <source>
        <dbReference type="EMBL" id="NHN85866.1"/>
    </source>
</evidence>
<comment type="caution">
    <text evidence="3">The sequence shown here is derived from an EMBL/GenBank/DDBJ whole genome shotgun (WGS) entry which is preliminary data.</text>
</comment>
<evidence type="ECO:0000259" key="2">
    <source>
        <dbReference type="Pfam" id="PF01266"/>
    </source>
</evidence>
<dbReference type="Pfam" id="PF01266">
    <property type="entry name" value="DAO"/>
    <property type="match status" value="1"/>
</dbReference>
<organism evidence="3 4">
    <name type="scientific">Acetobacter musti</name>
    <dbReference type="NCBI Taxonomy" id="864732"/>
    <lineage>
        <taxon>Bacteria</taxon>
        <taxon>Pseudomonadati</taxon>
        <taxon>Pseudomonadota</taxon>
        <taxon>Alphaproteobacteria</taxon>
        <taxon>Acetobacterales</taxon>
        <taxon>Acetobacteraceae</taxon>
        <taxon>Acetobacter</taxon>
    </lineage>
</organism>
<dbReference type="EMBL" id="WOTB01000021">
    <property type="protein sequence ID" value="NHN85866.1"/>
    <property type="molecule type" value="Genomic_DNA"/>
</dbReference>
<dbReference type="PANTHER" id="PTHR13847:SF281">
    <property type="entry name" value="FAD DEPENDENT OXIDOREDUCTASE DOMAIN-CONTAINING PROTEIN"/>
    <property type="match status" value="1"/>
</dbReference>
<protein>
    <submittedName>
        <fullName evidence="3">FAD-dependent oxidoreductase</fullName>
    </submittedName>
</protein>
<proteinExistence type="predicted"/>
<dbReference type="Gene3D" id="3.50.50.60">
    <property type="entry name" value="FAD/NAD(P)-binding domain"/>
    <property type="match status" value="1"/>
</dbReference>
<dbReference type="InterPro" id="IPR006076">
    <property type="entry name" value="FAD-dep_OxRdtase"/>
</dbReference>
<dbReference type="SUPFAM" id="SSF51905">
    <property type="entry name" value="FAD/NAD(P)-binding domain"/>
    <property type="match status" value="1"/>
</dbReference>
<name>A0ABX0JTM0_9PROT</name>